<name>A0A934I002_9CORY</name>
<feature type="domain" description="HTH gntR-type" evidence="4">
    <location>
        <begin position="9"/>
        <end position="76"/>
    </location>
</feature>
<evidence type="ECO:0000259" key="4">
    <source>
        <dbReference type="PROSITE" id="PS50949"/>
    </source>
</evidence>
<dbReference type="InterPro" id="IPR008920">
    <property type="entry name" value="TF_FadR/GntR_C"/>
</dbReference>
<dbReference type="InterPro" id="IPR000524">
    <property type="entry name" value="Tscrpt_reg_HTH_GntR"/>
</dbReference>
<evidence type="ECO:0000256" key="2">
    <source>
        <dbReference type="ARBA" id="ARBA00023125"/>
    </source>
</evidence>
<keyword evidence="6" id="KW-1185">Reference proteome</keyword>
<reference evidence="5" key="1">
    <citation type="submission" date="2020-12" db="EMBL/GenBank/DDBJ databases">
        <title>Genome public.</title>
        <authorList>
            <person name="Sun Q."/>
        </authorList>
    </citation>
    <scope>NUCLEOTIDE SEQUENCE</scope>
    <source>
        <strain evidence="5">CCM 8863</strain>
    </source>
</reference>
<keyword evidence="2" id="KW-0238">DNA-binding</keyword>
<dbReference type="Proteomes" id="UP000645966">
    <property type="component" value="Unassembled WGS sequence"/>
</dbReference>
<evidence type="ECO:0000313" key="6">
    <source>
        <dbReference type="Proteomes" id="UP000645966"/>
    </source>
</evidence>
<dbReference type="SUPFAM" id="SSF46785">
    <property type="entry name" value="Winged helix' DNA-binding domain"/>
    <property type="match status" value="1"/>
</dbReference>
<dbReference type="InterPro" id="IPR036388">
    <property type="entry name" value="WH-like_DNA-bd_sf"/>
</dbReference>
<dbReference type="Gene3D" id="1.10.10.10">
    <property type="entry name" value="Winged helix-like DNA-binding domain superfamily/Winged helix DNA-binding domain"/>
    <property type="match status" value="1"/>
</dbReference>
<dbReference type="PANTHER" id="PTHR43537:SF44">
    <property type="entry name" value="GNTR FAMILY REGULATORY PROTEIN"/>
    <property type="match status" value="1"/>
</dbReference>
<dbReference type="Gene3D" id="1.20.120.530">
    <property type="entry name" value="GntR ligand-binding domain-like"/>
    <property type="match status" value="1"/>
</dbReference>
<accession>A0A934I002</accession>
<dbReference type="PROSITE" id="PS50949">
    <property type="entry name" value="HTH_GNTR"/>
    <property type="match status" value="1"/>
</dbReference>
<gene>
    <name evidence="5" type="ORF">JDV75_03180</name>
</gene>
<organism evidence="5 6">
    <name type="scientific">Corynebacterium meridianum</name>
    <dbReference type="NCBI Taxonomy" id="2765363"/>
    <lineage>
        <taxon>Bacteria</taxon>
        <taxon>Bacillati</taxon>
        <taxon>Actinomycetota</taxon>
        <taxon>Actinomycetes</taxon>
        <taxon>Mycobacteriales</taxon>
        <taxon>Corynebacteriaceae</taxon>
        <taxon>Corynebacterium</taxon>
    </lineage>
</organism>
<sequence>MTARTPTRPPLLDSVLDKLGSEIVSGQLAPGQTFTLHDICKRFTISRTVARETMRALEHLHLVSSSRRIGLTVQAPSEWEVFDSNVIRWRLECPTERTGQLASLTSLREAVEPVAARSMAQSGSPAERARLRELAATLRRLGHEGRGATAEFLEADIEFHTLMLVASRNEMFAALSPTVAAVLAGRTDLGLQPEYPNDEAMDMHEALADAILHGDPAEAERQARALVTEVGTALALREGA</sequence>
<keyword evidence="3" id="KW-0804">Transcription</keyword>
<keyword evidence="1" id="KW-0805">Transcription regulation</keyword>
<dbReference type="SUPFAM" id="SSF48008">
    <property type="entry name" value="GntR ligand-binding domain-like"/>
    <property type="match status" value="1"/>
</dbReference>
<dbReference type="GO" id="GO:0003700">
    <property type="term" value="F:DNA-binding transcription factor activity"/>
    <property type="evidence" value="ECO:0007669"/>
    <property type="project" value="InterPro"/>
</dbReference>
<evidence type="ECO:0000256" key="3">
    <source>
        <dbReference type="ARBA" id="ARBA00023163"/>
    </source>
</evidence>
<evidence type="ECO:0000256" key="1">
    <source>
        <dbReference type="ARBA" id="ARBA00023015"/>
    </source>
</evidence>
<dbReference type="Pfam" id="PF00392">
    <property type="entry name" value="GntR"/>
    <property type="match status" value="1"/>
</dbReference>
<dbReference type="InterPro" id="IPR011711">
    <property type="entry name" value="GntR_C"/>
</dbReference>
<dbReference type="InterPro" id="IPR036390">
    <property type="entry name" value="WH_DNA-bd_sf"/>
</dbReference>
<dbReference type="RefSeq" id="WP_198737803.1">
    <property type="nucleotide sequence ID" value="NZ_JAEIOS010000010.1"/>
</dbReference>
<dbReference type="PANTHER" id="PTHR43537">
    <property type="entry name" value="TRANSCRIPTIONAL REGULATOR, GNTR FAMILY"/>
    <property type="match status" value="1"/>
</dbReference>
<dbReference type="Pfam" id="PF07729">
    <property type="entry name" value="FCD"/>
    <property type="match status" value="1"/>
</dbReference>
<dbReference type="AlphaFoldDB" id="A0A934I002"/>
<dbReference type="SMART" id="SM00345">
    <property type="entry name" value="HTH_GNTR"/>
    <property type="match status" value="1"/>
</dbReference>
<dbReference type="SMART" id="SM00895">
    <property type="entry name" value="FCD"/>
    <property type="match status" value="1"/>
</dbReference>
<proteinExistence type="predicted"/>
<dbReference type="GO" id="GO:0003677">
    <property type="term" value="F:DNA binding"/>
    <property type="evidence" value="ECO:0007669"/>
    <property type="project" value="UniProtKB-KW"/>
</dbReference>
<protein>
    <submittedName>
        <fullName evidence="5">FadR family transcriptional regulator</fullName>
    </submittedName>
</protein>
<dbReference type="EMBL" id="JAEIOS010000010">
    <property type="protein sequence ID" value="MBI8988765.1"/>
    <property type="molecule type" value="Genomic_DNA"/>
</dbReference>
<comment type="caution">
    <text evidence="5">The sequence shown here is derived from an EMBL/GenBank/DDBJ whole genome shotgun (WGS) entry which is preliminary data.</text>
</comment>
<evidence type="ECO:0000313" key="5">
    <source>
        <dbReference type="EMBL" id="MBI8988765.1"/>
    </source>
</evidence>